<sequence>MSGTVLVTGGAGYIGSHTVRKLVRNDYQVAVFDNLSKGHRWAVPQDVPLIVGDIADTAHVAMTIRQFHVTSIIHFAAFSLVGESMIEPRAYYTNNVIGTLHLLDAMRATGVDRIVFSSSAAVYGEPASVPIGEDSALVPTNVYGRTKVVIEGILHDYMVAYGLRSVSLRYFNAAGADPNGGIGEDHDPETHLIPLVLQAAAGRRSSVTVFGNDYPTADGTCVRDYVHVNDLADAHVLALESLERQTEAMYNLGNGEGFSVRQIIETAQRIVGHDIPILEAGRRAGDPAVLIAGNRRACRELGWTPQLADLDAIVRTAWNWEQHRPIR</sequence>
<keyword evidence="9 10" id="KW-0119">Carbohydrate metabolism</keyword>
<keyword evidence="13" id="KW-1185">Reference proteome</keyword>
<reference evidence="12 13" key="1">
    <citation type="submission" date="2018-09" db="EMBL/GenBank/DDBJ databases">
        <title>Discovery and Ecogenomic Context for Candidatus Cryosericales, a Global Caldiserica Order Active in Thawing Permafrost.</title>
        <authorList>
            <person name="Martinez M.A."/>
            <person name="Woodcroft B.J."/>
            <person name="Ignacio Espinoza J.C."/>
            <person name="Zayed A."/>
            <person name="Singleton C.M."/>
            <person name="Boyd J."/>
            <person name="Li Y.-F."/>
            <person name="Purvine S."/>
            <person name="Maughan H."/>
            <person name="Hodgkins S.B."/>
            <person name="Anderson D."/>
            <person name="Sederholm M."/>
            <person name="Temperton B."/>
            <person name="Saleska S.R."/>
            <person name="Tyson G.W."/>
            <person name="Rich V.I."/>
        </authorList>
    </citation>
    <scope>NUCLEOTIDE SEQUENCE [LARGE SCALE GENOMIC DNA]</scope>
    <source>
        <strain evidence="12 13">SMC7</strain>
    </source>
</reference>
<evidence type="ECO:0000256" key="6">
    <source>
        <dbReference type="ARBA" id="ARBA00018569"/>
    </source>
</evidence>
<dbReference type="UniPathway" id="UPA00214"/>
<evidence type="ECO:0000256" key="1">
    <source>
        <dbReference type="ARBA" id="ARBA00000083"/>
    </source>
</evidence>
<dbReference type="InterPro" id="IPR036291">
    <property type="entry name" value="NAD(P)-bd_dom_sf"/>
</dbReference>
<evidence type="ECO:0000256" key="2">
    <source>
        <dbReference type="ARBA" id="ARBA00001911"/>
    </source>
</evidence>
<dbReference type="PANTHER" id="PTHR43725">
    <property type="entry name" value="UDP-GLUCOSE 4-EPIMERASE"/>
    <property type="match status" value="1"/>
</dbReference>
<protein>
    <recommendedName>
        <fullName evidence="6 10">UDP-glucose 4-epimerase</fullName>
        <ecNumber evidence="5 10">5.1.3.2</ecNumber>
    </recommendedName>
</protein>
<keyword evidence="7 10" id="KW-0520">NAD</keyword>
<dbReference type="GO" id="GO:0033499">
    <property type="term" value="P:galactose catabolic process via UDP-galactose, Leloir pathway"/>
    <property type="evidence" value="ECO:0007669"/>
    <property type="project" value="TreeGrafter"/>
</dbReference>
<dbReference type="Gene3D" id="3.40.50.720">
    <property type="entry name" value="NAD(P)-binding Rossmann-like Domain"/>
    <property type="match status" value="1"/>
</dbReference>
<feature type="domain" description="NAD-dependent epimerase/dehydratase" evidence="11">
    <location>
        <begin position="5"/>
        <end position="253"/>
    </location>
</feature>
<dbReference type="EC" id="5.1.3.2" evidence="5 10"/>
<evidence type="ECO:0000256" key="4">
    <source>
        <dbReference type="ARBA" id="ARBA00007637"/>
    </source>
</evidence>
<dbReference type="Gene3D" id="3.90.25.10">
    <property type="entry name" value="UDP-galactose 4-epimerase, domain 1"/>
    <property type="match status" value="1"/>
</dbReference>
<comment type="pathway">
    <text evidence="3 10">Carbohydrate metabolism; galactose metabolism.</text>
</comment>
<gene>
    <name evidence="12" type="primary">galE</name>
    <name evidence="12" type="ORF">SMC7_05745</name>
</gene>
<evidence type="ECO:0000256" key="5">
    <source>
        <dbReference type="ARBA" id="ARBA00013189"/>
    </source>
</evidence>
<evidence type="ECO:0000259" key="11">
    <source>
        <dbReference type="Pfam" id="PF01370"/>
    </source>
</evidence>
<organism evidence="12 13">
    <name type="scientific">Candidatus Cryosericum terrychapinii</name>
    <dbReference type="NCBI Taxonomy" id="2290919"/>
    <lineage>
        <taxon>Bacteria</taxon>
        <taxon>Pseudomonadati</taxon>
        <taxon>Caldisericota/Cryosericota group</taxon>
        <taxon>Candidatus Cryosericota</taxon>
        <taxon>Candidatus Cryosericia</taxon>
        <taxon>Candidatus Cryosericales</taxon>
        <taxon>Candidatus Cryosericaceae</taxon>
        <taxon>Candidatus Cryosericum</taxon>
    </lineage>
</organism>
<dbReference type="InterPro" id="IPR001509">
    <property type="entry name" value="Epimerase_deHydtase"/>
</dbReference>
<dbReference type="PANTHER" id="PTHR43725:SF53">
    <property type="entry name" value="UDP-ARABINOSE 4-EPIMERASE 1"/>
    <property type="match status" value="1"/>
</dbReference>
<evidence type="ECO:0000256" key="9">
    <source>
        <dbReference type="ARBA" id="ARBA00023277"/>
    </source>
</evidence>
<comment type="catalytic activity">
    <reaction evidence="1 10">
        <text>UDP-alpha-D-glucose = UDP-alpha-D-galactose</text>
        <dbReference type="Rhea" id="RHEA:22168"/>
        <dbReference type="ChEBI" id="CHEBI:58885"/>
        <dbReference type="ChEBI" id="CHEBI:66914"/>
        <dbReference type="EC" id="5.1.3.2"/>
    </reaction>
</comment>
<keyword evidence="8 10" id="KW-0413">Isomerase</keyword>
<dbReference type="Pfam" id="PF01370">
    <property type="entry name" value="Epimerase"/>
    <property type="match status" value="1"/>
</dbReference>
<dbReference type="Proteomes" id="UP000266328">
    <property type="component" value="Unassembled WGS sequence"/>
</dbReference>
<dbReference type="NCBIfam" id="TIGR01179">
    <property type="entry name" value="galE"/>
    <property type="match status" value="1"/>
</dbReference>
<accession>A0A398CSR7</accession>
<proteinExistence type="inferred from homology"/>
<dbReference type="CDD" id="cd05247">
    <property type="entry name" value="UDP_G4E_1_SDR_e"/>
    <property type="match status" value="1"/>
</dbReference>
<name>A0A398CSR7_9BACT</name>
<dbReference type="GO" id="GO:0003978">
    <property type="term" value="F:UDP-glucose 4-epimerase activity"/>
    <property type="evidence" value="ECO:0007669"/>
    <property type="project" value="UniProtKB-UniRule"/>
</dbReference>
<comment type="cofactor">
    <cofactor evidence="2 10">
        <name>NAD(+)</name>
        <dbReference type="ChEBI" id="CHEBI:57540"/>
    </cofactor>
</comment>
<comment type="similarity">
    <text evidence="4 10">Belongs to the NAD(P)-dependent epimerase/dehydratase family.</text>
</comment>
<dbReference type="SUPFAM" id="SSF51735">
    <property type="entry name" value="NAD(P)-binding Rossmann-fold domains"/>
    <property type="match status" value="1"/>
</dbReference>
<evidence type="ECO:0000256" key="8">
    <source>
        <dbReference type="ARBA" id="ARBA00023235"/>
    </source>
</evidence>
<dbReference type="RefSeq" id="WP_119089399.1">
    <property type="nucleotide sequence ID" value="NZ_QXIS01000033.1"/>
</dbReference>
<evidence type="ECO:0000256" key="7">
    <source>
        <dbReference type="ARBA" id="ARBA00023027"/>
    </source>
</evidence>
<evidence type="ECO:0000313" key="13">
    <source>
        <dbReference type="Proteomes" id="UP000266328"/>
    </source>
</evidence>
<comment type="subunit">
    <text evidence="10">Homodimer.</text>
</comment>
<evidence type="ECO:0000256" key="10">
    <source>
        <dbReference type="RuleBase" id="RU366046"/>
    </source>
</evidence>
<dbReference type="OrthoDB" id="9801785at2"/>
<evidence type="ECO:0000313" key="12">
    <source>
        <dbReference type="EMBL" id="RIE05655.1"/>
    </source>
</evidence>
<evidence type="ECO:0000256" key="3">
    <source>
        <dbReference type="ARBA" id="ARBA00004947"/>
    </source>
</evidence>
<comment type="caution">
    <text evidence="12">The sequence shown here is derived from an EMBL/GenBank/DDBJ whole genome shotgun (WGS) entry which is preliminary data.</text>
</comment>
<dbReference type="InterPro" id="IPR005886">
    <property type="entry name" value="UDP_G4E"/>
</dbReference>
<dbReference type="AlphaFoldDB" id="A0A398CSR7"/>
<dbReference type="EMBL" id="QXIS01000033">
    <property type="protein sequence ID" value="RIE05655.1"/>
    <property type="molecule type" value="Genomic_DNA"/>
</dbReference>